<evidence type="ECO:0000313" key="2">
    <source>
        <dbReference type="Proteomes" id="UP000052232"/>
    </source>
</evidence>
<dbReference type="Pfam" id="PF06314">
    <property type="entry name" value="ADC"/>
    <property type="match status" value="1"/>
</dbReference>
<evidence type="ECO:0000313" key="1">
    <source>
        <dbReference type="EMBL" id="KMS58639.1"/>
    </source>
</evidence>
<dbReference type="InterPro" id="IPR010451">
    <property type="entry name" value="Acetoacetate_decarboxylase"/>
</dbReference>
<keyword evidence="2" id="KW-1185">Reference proteome</keyword>
<dbReference type="InterPro" id="IPR023375">
    <property type="entry name" value="ADC_dom_sf"/>
</dbReference>
<comment type="caution">
    <text evidence="1">The sequence shown here is derived from an EMBL/GenBank/DDBJ whole genome shotgun (WGS) entry which is preliminary data.</text>
</comment>
<name>A0A0J7Y472_9SPHN</name>
<dbReference type="AlphaFoldDB" id="A0A0J7Y472"/>
<reference evidence="1 2" key="1">
    <citation type="journal article" date="2015" name="G3 (Bethesda)">
        <title>Insights into Ongoing Evolution of the Hexachlorocyclohexane Catabolic Pathway from Comparative Genomics of Ten Sphingomonadaceae Strains.</title>
        <authorList>
            <person name="Pearce S.L."/>
            <person name="Oakeshott J.G."/>
            <person name="Pandey G."/>
        </authorList>
    </citation>
    <scope>NUCLEOTIDE SEQUENCE [LARGE SCALE GENOMIC DNA]</scope>
    <source>
        <strain evidence="1 2">LL01</strain>
    </source>
</reference>
<proteinExistence type="predicted"/>
<dbReference type="SUPFAM" id="SSF160104">
    <property type="entry name" value="Acetoacetate decarboxylase-like"/>
    <property type="match status" value="1"/>
</dbReference>
<dbReference type="PATRIC" id="fig|1420583.3.peg.112"/>
<dbReference type="GO" id="GO:0016829">
    <property type="term" value="F:lyase activity"/>
    <property type="evidence" value="ECO:0007669"/>
    <property type="project" value="InterPro"/>
</dbReference>
<gene>
    <name evidence="1" type="ORF">V473_00595</name>
</gene>
<accession>A0A0J7Y472</accession>
<evidence type="ECO:0008006" key="3">
    <source>
        <dbReference type="Google" id="ProtNLM"/>
    </source>
</evidence>
<dbReference type="EMBL" id="JACT01000001">
    <property type="protein sequence ID" value="KMS58639.1"/>
    <property type="molecule type" value="Genomic_DNA"/>
</dbReference>
<dbReference type="Proteomes" id="UP000052232">
    <property type="component" value="Unassembled WGS sequence"/>
</dbReference>
<sequence length="258" mass="29050">MTDILQFSKRRFSQPYGPGQLYGAPPYPYRDAKSITAVFTAEGMGIEDFLPPGVKIADPEPLALVTASHYPQSAFGRYNEFWLYVRVEFNGERFMYCVAMYADSEKATAAGRELWGFPKKMAEMSLRHESGQWVFRAQRPADNCMLTLTFIEEGEGESEMVGEISLPTLSLRLIPHFTGEGEPDIAQLLATDNKKTLRQSALGTDERRCGRAHLRWNSTVADPFGPFVPKKMLGAWFSNYDTDVPGAYALVHDYKHKA</sequence>
<dbReference type="Gene3D" id="2.40.400.10">
    <property type="entry name" value="Acetoacetate decarboxylase-like"/>
    <property type="match status" value="1"/>
</dbReference>
<dbReference type="STRING" id="1420583.V473_00595"/>
<dbReference type="RefSeq" id="WP_066599221.1">
    <property type="nucleotide sequence ID" value="NZ_KQ130434.1"/>
</dbReference>
<protein>
    <recommendedName>
        <fullName evidence="3">Acetoacetate decarboxylase</fullName>
    </recommendedName>
</protein>
<organism evidence="1 2">
    <name type="scientific">Sphingobium cupriresistens LL01</name>
    <dbReference type="NCBI Taxonomy" id="1420583"/>
    <lineage>
        <taxon>Bacteria</taxon>
        <taxon>Pseudomonadati</taxon>
        <taxon>Pseudomonadota</taxon>
        <taxon>Alphaproteobacteria</taxon>
        <taxon>Sphingomonadales</taxon>
        <taxon>Sphingomonadaceae</taxon>
        <taxon>Sphingobium</taxon>
    </lineage>
</organism>